<dbReference type="Gene3D" id="3.30.9.10">
    <property type="entry name" value="D-Amino Acid Oxidase, subunit A, domain 2"/>
    <property type="match status" value="1"/>
</dbReference>
<dbReference type="AlphaFoldDB" id="A0A9X2PWH1"/>
<accession>A0A9X2PWH1</accession>
<name>A0A9X2PWH1_9BACT</name>
<evidence type="ECO:0000313" key="3">
    <source>
        <dbReference type="EMBL" id="MCS3676677.1"/>
    </source>
</evidence>
<dbReference type="SUPFAM" id="SSF51905">
    <property type="entry name" value="FAD/NAD(P)-binding domain"/>
    <property type="match status" value="1"/>
</dbReference>
<dbReference type="GeneID" id="83728286"/>
<proteinExistence type="predicted"/>
<dbReference type="PRINTS" id="PR00368">
    <property type="entry name" value="FADPNR"/>
</dbReference>
<dbReference type="OMA" id="WNRNLML"/>
<dbReference type="InterPro" id="IPR006076">
    <property type="entry name" value="FAD-dep_OxRdtase"/>
</dbReference>
<protein>
    <submittedName>
        <fullName evidence="3">Glycine/D-amino acid oxidase-like deaminating enzyme</fullName>
    </submittedName>
</protein>
<dbReference type="InterPro" id="IPR036188">
    <property type="entry name" value="FAD/NAD-bd_sf"/>
</dbReference>
<evidence type="ECO:0000313" key="4">
    <source>
        <dbReference type="EMBL" id="MCS3952572.1"/>
    </source>
</evidence>
<evidence type="ECO:0000259" key="2">
    <source>
        <dbReference type="Pfam" id="PF01266"/>
    </source>
</evidence>
<dbReference type="EMBL" id="JANUAU010000002">
    <property type="protein sequence ID" value="MCS3676677.1"/>
    <property type="molecule type" value="Genomic_DNA"/>
</dbReference>
<sequence length="408" mass="44093">MTVSIWQQAHQKREAAYDVIVVGGGIVGCSTAYWLGRRAPSLDVALLEARTLGAEASGRNAGFVLQGTHADYRTDVERYGKRTARRLWQFTRENRDLLAAELRGSAFSWRADGALVAAGTAEEDERLRTSLPHLRAAGAPAVHLDAEETNDRIGASGFHGSLFVTTGAAVNPLHLVQHVAAKSGADVHTQHPVEHVRWGETGAVLGTPDRHFRAPRVVFALGPALPELVPAVSSVVRSVRAQMLATAPADAVRIPVPVYSHRGGFYVRQREDRRLLVGGGRHAHRAAEETSRDATTPAVQATIERYLHTHFPWSPSLGIEQRWSGTMGFSPDGRPVVGRVPEHPEGVFATGFTGHGMGYGFRMGRLLADLVSANETPEALDLFAASRFEDPDAKQAGAAPDRSRPTDS</sequence>
<reference evidence="3" key="1">
    <citation type="submission" date="2022-08" db="EMBL/GenBank/DDBJ databases">
        <title>Genomic Encyclopedia of Type Strains, Phase V (KMG-V): Genome sequencing to study the core and pangenomes of soil and plant-associated prokaryotes.</title>
        <authorList>
            <person name="Whitman W."/>
        </authorList>
    </citation>
    <scope>NUCLEOTIDE SEQUENCE</scope>
    <source>
        <strain evidence="3">0</strain>
        <strain evidence="4">SP2017</strain>
    </source>
</reference>
<dbReference type="Proteomes" id="UP001155010">
    <property type="component" value="Unassembled WGS sequence"/>
</dbReference>
<evidence type="ECO:0000313" key="5">
    <source>
        <dbReference type="Proteomes" id="UP001155027"/>
    </source>
</evidence>
<dbReference type="PANTHER" id="PTHR13847">
    <property type="entry name" value="SARCOSINE DEHYDROGENASE-RELATED"/>
    <property type="match status" value="1"/>
</dbReference>
<dbReference type="RefSeq" id="WP_011404125.1">
    <property type="nucleotide sequence ID" value="NZ_CALTRY010000007.1"/>
</dbReference>
<dbReference type="Proteomes" id="UP001155027">
    <property type="component" value="Unassembled WGS sequence"/>
</dbReference>
<comment type="caution">
    <text evidence="3">The sequence shown here is derived from an EMBL/GenBank/DDBJ whole genome shotgun (WGS) entry which is preliminary data.</text>
</comment>
<gene>
    <name evidence="3" type="ORF">GGP71_000584</name>
    <name evidence="4" type="ORF">GGP83_002544</name>
</gene>
<dbReference type="GO" id="GO:0005737">
    <property type="term" value="C:cytoplasm"/>
    <property type="evidence" value="ECO:0007669"/>
    <property type="project" value="TreeGrafter"/>
</dbReference>
<feature type="region of interest" description="Disordered" evidence="1">
    <location>
        <begin position="385"/>
        <end position="408"/>
    </location>
</feature>
<evidence type="ECO:0000256" key="1">
    <source>
        <dbReference type="SAM" id="MobiDB-lite"/>
    </source>
</evidence>
<dbReference type="Gene3D" id="3.50.50.60">
    <property type="entry name" value="FAD/NAD(P)-binding domain"/>
    <property type="match status" value="1"/>
</dbReference>
<dbReference type="Pfam" id="PF01266">
    <property type="entry name" value="DAO"/>
    <property type="match status" value="1"/>
</dbReference>
<organism evidence="3 5">
    <name type="scientific">Salinibacter ruber</name>
    <dbReference type="NCBI Taxonomy" id="146919"/>
    <lineage>
        <taxon>Bacteria</taxon>
        <taxon>Pseudomonadati</taxon>
        <taxon>Rhodothermota</taxon>
        <taxon>Rhodothermia</taxon>
        <taxon>Rhodothermales</taxon>
        <taxon>Salinibacteraceae</taxon>
        <taxon>Salinibacter</taxon>
    </lineage>
</organism>
<dbReference type="EMBL" id="JANUBB010000010">
    <property type="protein sequence ID" value="MCS3952572.1"/>
    <property type="molecule type" value="Genomic_DNA"/>
</dbReference>
<feature type="domain" description="FAD dependent oxidoreductase" evidence="2">
    <location>
        <begin position="18"/>
        <end position="370"/>
    </location>
</feature>